<dbReference type="Pfam" id="PF12698">
    <property type="entry name" value="ABC2_membrane_3"/>
    <property type="match status" value="1"/>
</dbReference>
<feature type="transmembrane region" description="Helical" evidence="8">
    <location>
        <begin position="176"/>
        <end position="197"/>
    </location>
</feature>
<dbReference type="RefSeq" id="WP_046846284.1">
    <property type="nucleotide sequence ID" value="NZ_JACIDK010000001.1"/>
</dbReference>
<dbReference type="PROSITE" id="PS51012">
    <property type="entry name" value="ABC_TM2"/>
    <property type="match status" value="1"/>
</dbReference>
<dbReference type="Proteomes" id="UP000530564">
    <property type="component" value="Unassembled WGS sequence"/>
</dbReference>
<comment type="caution">
    <text evidence="10">The sequence shown here is derived from an EMBL/GenBank/DDBJ whole genome shotgun (WGS) entry which is preliminary data.</text>
</comment>
<feature type="transmembrane region" description="Helical" evidence="8">
    <location>
        <begin position="344"/>
        <end position="369"/>
    </location>
</feature>
<evidence type="ECO:0000256" key="8">
    <source>
        <dbReference type="SAM" id="Phobius"/>
    </source>
</evidence>
<proteinExistence type="inferred from homology"/>
<keyword evidence="7 8" id="KW-0472">Membrane</keyword>
<dbReference type="EMBL" id="JACIDK010000001">
    <property type="protein sequence ID" value="MBB3889999.1"/>
    <property type="molecule type" value="Genomic_DNA"/>
</dbReference>
<dbReference type="InterPro" id="IPR013525">
    <property type="entry name" value="ABC2_TM"/>
</dbReference>
<organism evidence="10 11">
    <name type="scientific">Phenylobacterium haematophilum</name>
    <dbReference type="NCBI Taxonomy" id="98513"/>
    <lineage>
        <taxon>Bacteria</taxon>
        <taxon>Pseudomonadati</taxon>
        <taxon>Pseudomonadota</taxon>
        <taxon>Alphaproteobacteria</taxon>
        <taxon>Caulobacterales</taxon>
        <taxon>Caulobacteraceae</taxon>
        <taxon>Phenylobacterium</taxon>
    </lineage>
</organism>
<evidence type="ECO:0000256" key="2">
    <source>
        <dbReference type="ARBA" id="ARBA00007783"/>
    </source>
</evidence>
<feature type="transmembrane region" description="Helical" evidence="8">
    <location>
        <begin position="233"/>
        <end position="256"/>
    </location>
</feature>
<dbReference type="AlphaFoldDB" id="A0A839ZW45"/>
<evidence type="ECO:0000256" key="1">
    <source>
        <dbReference type="ARBA" id="ARBA00004651"/>
    </source>
</evidence>
<dbReference type="PANTHER" id="PTHR30294">
    <property type="entry name" value="MEMBRANE COMPONENT OF ABC TRANSPORTER YHHJ-RELATED"/>
    <property type="match status" value="1"/>
</dbReference>
<keyword evidence="6 8" id="KW-1133">Transmembrane helix</keyword>
<feature type="domain" description="ABC transmembrane type-2" evidence="9">
    <location>
        <begin position="134"/>
        <end position="372"/>
    </location>
</feature>
<name>A0A839ZW45_9CAUL</name>
<dbReference type="InterPro" id="IPR047817">
    <property type="entry name" value="ABC2_TM_bact-type"/>
</dbReference>
<evidence type="ECO:0000259" key="9">
    <source>
        <dbReference type="PROSITE" id="PS51012"/>
    </source>
</evidence>
<evidence type="ECO:0000256" key="4">
    <source>
        <dbReference type="ARBA" id="ARBA00022475"/>
    </source>
</evidence>
<reference evidence="10 11" key="1">
    <citation type="submission" date="2020-08" db="EMBL/GenBank/DDBJ databases">
        <title>Genomic Encyclopedia of Type Strains, Phase IV (KMG-IV): sequencing the most valuable type-strain genomes for metagenomic binning, comparative biology and taxonomic classification.</title>
        <authorList>
            <person name="Goeker M."/>
        </authorList>
    </citation>
    <scope>NUCLEOTIDE SEQUENCE [LARGE SCALE GENOMIC DNA]</scope>
    <source>
        <strain evidence="10 11">DSM 21793</strain>
    </source>
</reference>
<keyword evidence="4" id="KW-1003">Cell membrane</keyword>
<dbReference type="GO" id="GO:0005886">
    <property type="term" value="C:plasma membrane"/>
    <property type="evidence" value="ECO:0007669"/>
    <property type="project" value="UniProtKB-SubCell"/>
</dbReference>
<evidence type="ECO:0000256" key="3">
    <source>
        <dbReference type="ARBA" id="ARBA00022448"/>
    </source>
</evidence>
<keyword evidence="3" id="KW-0813">Transport</keyword>
<dbReference type="InterPro" id="IPR051449">
    <property type="entry name" value="ABC-2_transporter_component"/>
</dbReference>
<gene>
    <name evidence="10" type="ORF">GGQ61_000696</name>
</gene>
<evidence type="ECO:0000313" key="10">
    <source>
        <dbReference type="EMBL" id="MBB3889999.1"/>
    </source>
</evidence>
<protein>
    <submittedName>
        <fullName evidence="10">ABC-2 type transport system permease protein</fullName>
    </submittedName>
</protein>
<comment type="similarity">
    <text evidence="2">Belongs to the ABC-2 integral membrane protein family.</text>
</comment>
<evidence type="ECO:0000256" key="7">
    <source>
        <dbReference type="ARBA" id="ARBA00023136"/>
    </source>
</evidence>
<feature type="transmembrane region" description="Helical" evidence="8">
    <location>
        <begin position="290"/>
        <end position="308"/>
    </location>
</feature>
<sequence>MMSSASFARLSAIIVKELWAVFRDPRARITLIAPPLLQLVLFGFAATLEVRNFDVGVLDRDSGIWSHEIVSRVAGSPNVGRMVPLASPDDMREAINNQQVIAVLSFDSRFSAAIEGGQIGEVQIVLDGRRSNASQIVSSYLQQIIGQVAAEARPAATPGQPTTRTVVTNWFNPALIYLWFVMPALLVTLGATGTLSITAQSVARERELGTFDQLMVSPLRVHEILIGKMAPPLLIGFFNATLYVILIPTVFGVPLTGSVASFYFSLFFYVVSLIGVGMLVSTLSQTQQQAFLGMFLVTVPLILLSGFATPVDNMPGWLQVIAFANPCRHFLVVSEGVFLKDMPAAVILANTWPLAAIASVTLTVSAILFRARME</sequence>
<accession>A0A839ZW45</accession>
<evidence type="ECO:0000256" key="6">
    <source>
        <dbReference type="ARBA" id="ARBA00022989"/>
    </source>
</evidence>
<keyword evidence="11" id="KW-1185">Reference proteome</keyword>
<dbReference type="PANTHER" id="PTHR30294:SF44">
    <property type="entry name" value="MULTIDRUG ABC TRANSPORTER PERMEASE YBHR-RELATED"/>
    <property type="match status" value="1"/>
</dbReference>
<dbReference type="GO" id="GO:0140359">
    <property type="term" value="F:ABC-type transporter activity"/>
    <property type="evidence" value="ECO:0007669"/>
    <property type="project" value="InterPro"/>
</dbReference>
<feature type="transmembrane region" description="Helical" evidence="8">
    <location>
        <begin position="262"/>
        <end position="283"/>
    </location>
</feature>
<keyword evidence="5 8" id="KW-0812">Transmembrane</keyword>
<evidence type="ECO:0000313" key="11">
    <source>
        <dbReference type="Proteomes" id="UP000530564"/>
    </source>
</evidence>
<comment type="subcellular location">
    <subcellularLocation>
        <location evidence="1">Cell membrane</location>
        <topology evidence="1">Multi-pass membrane protein</topology>
    </subcellularLocation>
</comment>
<evidence type="ECO:0000256" key="5">
    <source>
        <dbReference type="ARBA" id="ARBA00022692"/>
    </source>
</evidence>
<dbReference type="Gene3D" id="3.40.1710.10">
    <property type="entry name" value="abc type-2 transporter like domain"/>
    <property type="match status" value="1"/>
</dbReference>